<evidence type="ECO:0000313" key="1">
    <source>
        <dbReference type="EMBL" id="RHK90837.1"/>
    </source>
</evidence>
<name>A0A415HFE2_9BACE</name>
<evidence type="ECO:0000313" key="2">
    <source>
        <dbReference type="Proteomes" id="UP000284417"/>
    </source>
</evidence>
<accession>A0A415HFE2</accession>
<comment type="caution">
    <text evidence="1">The sequence shown here is derived from an EMBL/GenBank/DDBJ whole genome shotgun (WGS) entry which is preliminary data.</text>
</comment>
<dbReference type="EMBL" id="QROC01000038">
    <property type="protein sequence ID" value="RHK90837.1"/>
    <property type="molecule type" value="Genomic_DNA"/>
</dbReference>
<gene>
    <name evidence="1" type="ORF">DW042_21150</name>
</gene>
<proteinExistence type="predicted"/>
<protein>
    <submittedName>
        <fullName evidence="1">Uncharacterized protein</fullName>
    </submittedName>
</protein>
<dbReference type="AlphaFoldDB" id="A0A415HFE2"/>
<dbReference type="Proteomes" id="UP000284417">
    <property type="component" value="Unassembled WGS sequence"/>
</dbReference>
<dbReference type="RefSeq" id="WP_118408676.1">
    <property type="nucleotide sequence ID" value="NZ_JAIWWH010000042.1"/>
</dbReference>
<sequence length="68" mass="7923">MTKKDNNIEKSYKLEITERDKAFKRRYQAASPKEQAKMGYDFPNDADAEDIEITRLANEWLVDGNPVD</sequence>
<reference evidence="1 2" key="1">
    <citation type="submission" date="2018-08" db="EMBL/GenBank/DDBJ databases">
        <title>A genome reference for cultivated species of the human gut microbiota.</title>
        <authorList>
            <person name="Zou Y."/>
            <person name="Xue W."/>
            <person name="Luo G."/>
        </authorList>
    </citation>
    <scope>NUCLEOTIDE SEQUENCE [LARGE SCALE GENOMIC DNA]</scope>
    <source>
        <strain evidence="1 2">AF39-6AC</strain>
    </source>
</reference>
<organism evidence="1 2">
    <name type="scientific">Bacteroides xylanisolvens</name>
    <dbReference type="NCBI Taxonomy" id="371601"/>
    <lineage>
        <taxon>Bacteria</taxon>
        <taxon>Pseudomonadati</taxon>
        <taxon>Bacteroidota</taxon>
        <taxon>Bacteroidia</taxon>
        <taxon>Bacteroidales</taxon>
        <taxon>Bacteroidaceae</taxon>
        <taxon>Bacteroides</taxon>
    </lineage>
</organism>